<name>L2F847_9GAMM</name>
<keyword evidence="8 15" id="KW-0963">Cytoplasm</keyword>
<dbReference type="eggNOG" id="COG0140">
    <property type="taxonomic scope" value="Bacteria"/>
</dbReference>
<dbReference type="EC" id="3.5.4.19" evidence="15"/>
<evidence type="ECO:0000256" key="7">
    <source>
        <dbReference type="ARBA" id="ARBA00008299"/>
    </source>
</evidence>
<dbReference type="InterPro" id="IPR008179">
    <property type="entry name" value="HisE"/>
</dbReference>
<evidence type="ECO:0000256" key="6">
    <source>
        <dbReference type="ARBA" id="ARBA00007731"/>
    </source>
</evidence>
<keyword evidence="9 15" id="KW-0028">Amino-acid biosynthesis</keyword>
<keyword evidence="10 15" id="KW-0547">Nucleotide-binding</keyword>
<feature type="region of interest" description="Phosphoribosyl-ATP pyrophosphohydrolase" evidence="15">
    <location>
        <begin position="167"/>
        <end position="275"/>
    </location>
</feature>
<feature type="domain" description="Phosphoribosyl-AMP cyclohydrolase" evidence="16">
    <location>
        <begin position="29"/>
        <end position="103"/>
    </location>
</feature>
<comment type="pathway">
    <text evidence="5 15">Amino-acid biosynthesis; L-histidine biosynthesis; L-histidine from 5-phospho-alpha-D-ribose 1-diphosphate: step 2/9.</text>
</comment>
<dbReference type="Pfam" id="PF01502">
    <property type="entry name" value="PRA-CH"/>
    <property type="match status" value="1"/>
</dbReference>
<evidence type="ECO:0000256" key="3">
    <source>
        <dbReference type="ARBA" id="ARBA00004496"/>
    </source>
</evidence>
<evidence type="ECO:0000256" key="1">
    <source>
        <dbReference type="ARBA" id="ARBA00000024"/>
    </source>
</evidence>
<protein>
    <recommendedName>
        <fullName evidence="15">Histidine biosynthesis bifunctional protein HisIE</fullName>
    </recommendedName>
    <domain>
        <recommendedName>
            <fullName evidence="15">Phosphoribosyl-AMP cyclohydrolase</fullName>
            <shortName evidence="15">PRA-CH</shortName>
            <ecNumber evidence="15">3.5.4.19</ecNumber>
        </recommendedName>
    </domain>
    <domain>
        <recommendedName>
            <fullName evidence="15">Phosphoribosyl-ATP pyrophosphatase</fullName>
            <shortName evidence="15">PRA-PH</shortName>
            <ecNumber evidence="15">3.6.1.31</ecNumber>
        </recommendedName>
    </domain>
</protein>
<dbReference type="InterPro" id="IPR002496">
    <property type="entry name" value="PRib_AMP_CycHydrolase_dom"/>
</dbReference>
<comment type="pathway">
    <text evidence="4 15">Amino-acid biosynthesis; L-histidine biosynthesis; L-histidine from 5-phospho-alpha-D-ribose 1-diphosphate: step 3/9.</text>
</comment>
<evidence type="ECO:0000256" key="4">
    <source>
        <dbReference type="ARBA" id="ARBA00005169"/>
    </source>
</evidence>
<comment type="catalytic activity">
    <reaction evidence="1 15">
        <text>1-(5-phospho-beta-D-ribosyl)-5'-AMP + H2O = 1-(5-phospho-beta-D-ribosyl)-5-[(5-phospho-beta-D-ribosylamino)methylideneamino]imidazole-4-carboxamide</text>
        <dbReference type="Rhea" id="RHEA:20049"/>
        <dbReference type="ChEBI" id="CHEBI:15377"/>
        <dbReference type="ChEBI" id="CHEBI:58435"/>
        <dbReference type="ChEBI" id="CHEBI:59457"/>
        <dbReference type="EC" id="3.5.4.19"/>
    </reaction>
</comment>
<dbReference type="GO" id="GO:0000105">
    <property type="term" value="P:L-histidine biosynthetic process"/>
    <property type="evidence" value="ECO:0007669"/>
    <property type="project" value="UniProtKB-UniRule"/>
</dbReference>
<comment type="similarity">
    <text evidence="7 15">In the N-terminal section; belongs to the PRA-CH family.</text>
</comment>
<evidence type="ECO:0000256" key="10">
    <source>
        <dbReference type="ARBA" id="ARBA00022741"/>
    </source>
</evidence>
<dbReference type="PANTHER" id="PTHR42945:SF1">
    <property type="entry name" value="HISTIDINE BIOSYNTHESIS BIFUNCTIONAL PROTEIN HIS7"/>
    <property type="match status" value="1"/>
</dbReference>
<keyword evidence="11 15" id="KW-0378">Hydrolase</keyword>
<keyword evidence="12 15" id="KW-0067">ATP-binding</keyword>
<evidence type="ECO:0000256" key="15">
    <source>
        <dbReference type="HAMAP-Rule" id="MF_01019"/>
    </source>
</evidence>
<evidence type="ECO:0000256" key="11">
    <source>
        <dbReference type="ARBA" id="ARBA00022801"/>
    </source>
</evidence>
<dbReference type="HAMAP" id="MF_01019">
    <property type="entry name" value="HisIE"/>
    <property type="match status" value="1"/>
</dbReference>
<dbReference type="NCBIfam" id="NF001611">
    <property type="entry name" value="PRK00400.1-3"/>
    <property type="match status" value="1"/>
</dbReference>
<feature type="region of interest" description="Phosphoribosyl-AMP cyclohydrolase" evidence="15">
    <location>
        <begin position="1"/>
        <end position="166"/>
    </location>
</feature>
<gene>
    <name evidence="15" type="primary">hisI</name>
    <name evidence="15" type="synonym">hisIE</name>
    <name evidence="17" type="ORF">MOMA_01065</name>
</gene>
<dbReference type="InterPro" id="IPR026660">
    <property type="entry name" value="PRA-CH"/>
</dbReference>
<dbReference type="OrthoDB" id="9795769at2"/>
<dbReference type="NCBIfam" id="NF002747">
    <property type="entry name" value="PRK02759.1"/>
    <property type="match status" value="1"/>
</dbReference>
<evidence type="ECO:0000256" key="2">
    <source>
        <dbReference type="ARBA" id="ARBA00001460"/>
    </source>
</evidence>
<dbReference type="Proteomes" id="UP000023795">
    <property type="component" value="Unassembled WGS sequence"/>
</dbReference>
<accession>L2F847</accession>
<comment type="subcellular location">
    <subcellularLocation>
        <location evidence="3 15">Cytoplasm</location>
    </subcellularLocation>
</comment>
<dbReference type="CDD" id="cd11534">
    <property type="entry name" value="NTP-PPase_HisIE_like"/>
    <property type="match status" value="1"/>
</dbReference>
<dbReference type="EMBL" id="ANIN01000001">
    <property type="protein sequence ID" value="ELA08956.1"/>
    <property type="molecule type" value="Genomic_DNA"/>
</dbReference>
<dbReference type="SUPFAM" id="SSF141734">
    <property type="entry name" value="HisI-like"/>
    <property type="match status" value="1"/>
</dbReference>
<dbReference type="eggNOG" id="COG0139">
    <property type="taxonomic scope" value="Bacteria"/>
</dbReference>
<dbReference type="STRING" id="1230338.MOMA_01065"/>
<evidence type="ECO:0000313" key="18">
    <source>
        <dbReference type="Proteomes" id="UP000023795"/>
    </source>
</evidence>
<dbReference type="SUPFAM" id="SSF101386">
    <property type="entry name" value="all-alpha NTP pyrophosphatases"/>
    <property type="match status" value="1"/>
</dbReference>
<evidence type="ECO:0000256" key="8">
    <source>
        <dbReference type="ARBA" id="ARBA00022490"/>
    </source>
</evidence>
<dbReference type="RefSeq" id="WP_009501357.1">
    <property type="nucleotide sequence ID" value="NZ_ANIN01000001.1"/>
</dbReference>
<evidence type="ECO:0000256" key="14">
    <source>
        <dbReference type="ARBA" id="ARBA00023268"/>
    </source>
</evidence>
<dbReference type="InterPro" id="IPR038019">
    <property type="entry name" value="PRib_AMP_CycHydrolase_sf"/>
</dbReference>
<comment type="similarity">
    <text evidence="6 15">In the C-terminal section; belongs to the PRA-PH family.</text>
</comment>
<dbReference type="PATRIC" id="fig|1230338.3.peg.234"/>
<dbReference type="HAMAP" id="MF_01020">
    <property type="entry name" value="HisE"/>
    <property type="match status" value="1"/>
</dbReference>
<dbReference type="Gene3D" id="1.10.287.1080">
    <property type="entry name" value="MazG-like"/>
    <property type="match status" value="1"/>
</dbReference>
<evidence type="ECO:0000256" key="5">
    <source>
        <dbReference type="ARBA" id="ARBA00005204"/>
    </source>
</evidence>
<dbReference type="EC" id="3.6.1.31" evidence="15"/>
<dbReference type="GO" id="GO:0004636">
    <property type="term" value="F:phosphoribosyl-ATP diphosphatase activity"/>
    <property type="evidence" value="ECO:0007669"/>
    <property type="project" value="UniProtKB-UniRule"/>
</dbReference>
<dbReference type="FunFam" id="3.10.20.810:FF:000001">
    <property type="entry name" value="Histidine biosynthesis bifunctional protein HisIE"/>
    <property type="match status" value="1"/>
</dbReference>
<organism evidence="17 18">
    <name type="scientific">Moraxella macacae 0408225</name>
    <dbReference type="NCBI Taxonomy" id="1230338"/>
    <lineage>
        <taxon>Bacteria</taxon>
        <taxon>Pseudomonadati</taxon>
        <taxon>Pseudomonadota</taxon>
        <taxon>Gammaproteobacteria</taxon>
        <taxon>Moraxellales</taxon>
        <taxon>Moraxellaceae</taxon>
        <taxon>Moraxella</taxon>
    </lineage>
</organism>
<evidence type="ECO:0000256" key="13">
    <source>
        <dbReference type="ARBA" id="ARBA00023102"/>
    </source>
</evidence>
<dbReference type="InterPro" id="IPR021130">
    <property type="entry name" value="PRib-ATP_PPHydrolase-like"/>
</dbReference>
<dbReference type="GO" id="GO:0005737">
    <property type="term" value="C:cytoplasm"/>
    <property type="evidence" value="ECO:0007669"/>
    <property type="project" value="UniProtKB-SubCell"/>
</dbReference>
<dbReference type="Gene3D" id="3.10.20.810">
    <property type="entry name" value="Phosphoribosyl-AMP cyclohydrolase"/>
    <property type="match status" value="1"/>
</dbReference>
<keyword evidence="13 15" id="KW-0368">Histidine biosynthesis</keyword>
<dbReference type="UniPathway" id="UPA00031">
    <property type="reaction ID" value="UER00007"/>
</dbReference>
<dbReference type="NCBIfam" id="NF000768">
    <property type="entry name" value="PRK00051.1"/>
    <property type="match status" value="1"/>
</dbReference>
<dbReference type="InterPro" id="IPR023019">
    <property type="entry name" value="His_synth_HisIE"/>
</dbReference>
<dbReference type="HAMAP" id="MF_01021">
    <property type="entry name" value="HisI"/>
    <property type="match status" value="1"/>
</dbReference>
<reference evidence="17 18" key="1">
    <citation type="journal article" date="2013" name="Genome Announc.">
        <title>Genome Sequence of Moraxella macacae 0408225, a Novel Bacterial Species Isolated from a Cynomolgus Macaque with Epistaxis.</title>
        <authorList>
            <person name="Ladner J.T."/>
            <person name="Whitehouse C.A."/>
            <person name="Koroleva G.I."/>
            <person name="Palacios G.F."/>
        </authorList>
    </citation>
    <scope>NUCLEOTIDE SEQUENCE [LARGE SCALE GENOMIC DNA]</scope>
    <source>
        <strain evidence="17 18">0408225</strain>
    </source>
</reference>
<comment type="caution">
    <text evidence="17">The sequence shown here is derived from an EMBL/GenBank/DDBJ whole genome shotgun (WGS) entry which is preliminary data.</text>
</comment>
<keyword evidence="14 15" id="KW-0511">Multifunctional enzyme</keyword>
<proteinExistence type="inferred from homology"/>
<keyword evidence="18" id="KW-1185">Reference proteome</keyword>
<evidence type="ECO:0000313" key="17">
    <source>
        <dbReference type="EMBL" id="ELA08956.1"/>
    </source>
</evidence>
<dbReference type="PANTHER" id="PTHR42945">
    <property type="entry name" value="HISTIDINE BIOSYNTHESIS BIFUNCTIONAL PROTEIN"/>
    <property type="match status" value="1"/>
</dbReference>
<comment type="catalytic activity">
    <reaction evidence="2 15">
        <text>1-(5-phospho-beta-D-ribosyl)-ATP + H2O = 1-(5-phospho-beta-D-ribosyl)-5'-AMP + diphosphate + H(+)</text>
        <dbReference type="Rhea" id="RHEA:22828"/>
        <dbReference type="ChEBI" id="CHEBI:15377"/>
        <dbReference type="ChEBI" id="CHEBI:15378"/>
        <dbReference type="ChEBI" id="CHEBI:33019"/>
        <dbReference type="ChEBI" id="CHEBI:59457"/>
        <dbReference type="ChEBI" id="CHEBI:73183"/>
        <dbReference type="EC" id="3.6.1.31"/>
    </reaction>
</comment>
<evidence type="ECO:0000256" key="12">
    <source>
        <dbReference type="ARBA" id="ARBA00022840"/>
    </source>
</evidence>
<evidence type="ECO:0000256" key="9">
    <source>
        <dbReference type="ARBA" id="ARBA00022605"/>
    </source>
</evidence>
<dbReference type="NCBIfam" id="TIGR03188">
    <property type="entry name" value="histidine_hisI"/>
    <property type="match status" value="1"/>
</dbReference>
<dbReference type="Pfam" id="PF01503">
    <property type="entry name" value="PRA-PH"/>
    <property type="match status" value="1"/>
</dbReference>
<evidence type="ECO:0000259" key="16">
    <source>
        <dbReference type="Pfam" id="PF01502"/>
    </source>
</evidence>
<sequence length="275" mass="31067">MDWLNAIKFDKNGLIPAIAQDHATGQILMMAWMNREALILTATSKQAVYFSRSRNKLWHKGESSGHFQQVHAIRLDCDSDVIVLSVTQIGAIACHTGRTSCFYQLLINEQDKFHWQITDPVKKDPSAIYNTDQSLPTNNNTLPNQHTIQTDQTADTKQSAHLEQTILEKLDTVLNERKQADANHSYAASLYQKGLNKILEKVGEEATETIIAAKELQAHTNDDNRHNLIYEIADVWFHTMVVLAWFNIPITAVTDELARRFGLSGIDEKNARSQA</sequence>
<dbReference type="GO" id="GO:0004635">
    <property type="term" value="F:phosphoribosyl-AMP cyclohydrolase activity"/>
    <property type="evidence" value="ECO:0007669"/>
    <property type="project" value="UniProtKB-UniRule"/>
</dbReference>
<dbReference type="AlphaFoldDB" id="L2F847"/>
<dbReference type="GO" id="GO:0005524">
    <property type="term" value="F:ATP binding"/>
    <property type="evidence" value="ECO:0007669"/>
    <property type="project" value="UniProtKB-KW"/>
</dbReference>